<proteinExistence type="inferred from homology"/>
<evidence type="ECO:0000256" key="1">
    <source>
        <dbReference type="ARBA" id="ARBA00022490"/>
    </source>
</evidence>
<organism evidence="5 7">
    <name type="scientific">Aquisalinus luteolus</name>
    <dbReference type="NCBI Taxonomy" id="1566827"/>
    <lineage>
        <taxon>Bacteria</taxon>
        <taxon>Pseudomonadati</taxon>
        <taxon>Pseudomonadota</taxon>
        <taxon>Alphaproteobacteria</taxon>
        <taxon>Parvularculales</taxon>
        <taxon>Parvularculaceae</taxon>
        <taxon>Aquisalinus</taxon>
    </lineage>
</organism>
<evidence type="ECO:0000256" key="3">
    <source>
        <dbReference type="ARBA" id="ARBA00023315"/>
    </source>
</evidence>
<dbReference type="EMBL" id="BMGZ01000001">
    <property type="protein sequence ID" value="GGH96741.1"/>
    <property type="molecule type" value="Genomic_DNA"/>
</dbReference>
<comment type="catalytic activity">
    <reaction evidence="4">
        <text>L-phenylalanyl-tRNA(Phe) + an N-terminal L-alpha-aminoacyl-[protein] = an N-terminal L-phenylalanyl-L-alpha-aminoacyl-[protein] + tRNA(Phe)</text>
        <dbReference type="Rhea" id="RHEA:43632"/>
        <dbReference type="Rhea" id="RHEA-COMP:9668"/>
        <dbReference type="Rhea" id="RHEA-COMP:9699"/>
        <dbReference type="Rhea" id="RHEA-COMP:10636"/>
        <dbReference type="Rhea" id="RHEA-COMP:10637"/>
        <dbReference type="ChEBI" id="CHEBI:78442"/>
        <dbReference type="ChEBI" id="CHEBI:78531"/>
        <dbReference type="ChEBI" id="CHEBI:78597"/>
        <dbReference type="ChEBI" id="CHEBI:83561"/>
        <dbReference type="EC" id="2.3.2.6"/>
    </reaction>
</comment>
<dbReference type="GO" id="GO:0030163">
    <property type="term" value="P:protein catabolic process"/>
    <property type="evidence" value="ECO:0007669"/>
    <property type="project" value="UniProtKB-UniRule"/>
</dbReference>
<evidence type="ECO:0000313" key="7">
    <source>
        <dbReference type="Proteomes" id="UP000621856"/>
    </source>
</evidence>
<reference evidence="5" key="1">
    <citation type="journal article" date="2014" name="Int. J. Syst. Evol. Microbiol.">
        <title>Complete genome sequence of Corynebacterium casei LMG S-19264T (=DSM 44701T), isolated from a smear-ripened cheese.</title>
        <authorList>
            <consortium name="US DOE Joint Genome Institute (JGI-PGF)"/>
            <person name="Walter F."/>
            <person name="Albersmeier A."/>
            <person name="Kalinowski J."/>
            <person name="Ruckert C."/>
        </authorList>
    </citation>
    <scope>NUCLEOTIDE SEQUENCE</scope>
    <source>
        <strain evidence="5">CGMCC 1.14984</strain>
    </source>
</reference>
<dbReference type="Pfam" id="PF03588">
    <property type="entry name" value="Leu_Phe_trans"/>
    <property type="match status" value="1"/>
</dbReference>
<dbReference type="HAMAP" id="MF_00688">
    <property type="entry name" value="Leu_Phe_trans"/>
    <property type="match status" value="1"/>
</dbReference>
<protein>
    <recommendedName>
        <fullName evidence="4">Leucyl/phenylalanyl-tRNA--protein transferase</fullName>
        <ecNumber evidence="4">2.3.2.6</ecNumber>
    </recommendedName>
    <alternativeName>
        <fullName evidence="4">L/F-transferase</fullName>
    </alternativeName>
    <alternativeName>
        <fullName evidence="4">Leucyltransferase</fullName>
    </alternativeName>
    <alternativeName>
        <fullName evidence="4">Phenyalanyltransferase</fullName>
    </alternativeName>
</protein>
<dbReference type="EMBL" id="VCJR02000001">
    <property type="protein sequence ID" value="NHK27866.1"/>
    <property type="molecule type" value="Genomic_DNA"/>
</dbReference>
<comment type="catalytic activity">
    <reaction evidence="4">
        <text>N-terminal L-lysyl-[protein] + L-leucyl-tRNA(Leu) = N-terminal L-leucyl-L-lysyl-[protein] + tRNA(Leu) + H(+)</text>
        <dbReference type="Rhea" id="RHEA:12340"/>
        <dbReference type="Rhea" id="RHEA-COMP:9613"/>
        <dbReference type="Rhea" id="RHEA-COMP:9622"/>
        <dbReference type="Rhea" id="RHEA-COMP:12670"/>
        <dbReference type="Rhea" id="RHEA-COMP:12671"/>
        <dbReference type="ChEBI" id="CHEBI:15378"/>
        <dbReference type="ChEBI" id="CHEBI:65249"/>
        <dbReference type="ChEBI" id="CHEBI:78442"/>
        <dbReference type="ChEBI" id="CHEBI:78494"/>
        <dbReference type="ChEBI" id="CHEBI:133043"/>
        <dbReference type="EC" id="2.3.2.6"/>
    </reaction>
</comment>
<dbReference type="AlphaFoldDB" id="A0A8J3A1U4"/>
<reference evidence="6 8" key="2">
    <citation type="submission" date="2020-02" db="EMBL/GenBank/DDBJ databases">
        <title>Genome sequence of Parvularcula flava strain NH6-79.</title>
        <authorList>
            <person name="Abdul Karim M.H."/>
            <person name="Lam M.Q."/>
            <person name="Chen S.J."/>
            <person name="Yahya A."/>
            <person name="Shahir S."/>
            <person name="Shamsir M.S."/>
            <person name="Chong C.S."/>
        </authorList>
    </citation>
    <scope>NUCLEOTIDE SEQUENCE [LARGE SCALE GENOMIC DNA]</scope>
    <source>
        <strain evidence="6 8">NH6-79</strain>
    </source>
</reference>
<keyword evidence="8" id="KW-1185">Reference proteome</keyword>
<dbReference type="EC" id="2.3.2.6" evidence="4"/>
<evidence type="ECO:0000313" key="6">
    <source>
        <dbReference type="EMBL" id="NHK27866.1"/>
    </source>
</evidence>
<comment type="caution">
    <text evidence="5">The sequence shown here is derived from an EMBL/GenBank/DDBJ whole genome shotgun (WGS) entry which is preliminary data.</text>
</comment>
<evidence type="ECO:0000256" key="4">
    <source>
        <dbReference type="HAMAP-Rule" id="MF_00688"/>
    </source>
</evidence>
<dbReference type="GO" id="GO:0005737">
    <property type="term" value="C:cytoplasm"/>
    <property type="evidence" value="ECO:0007669"/>
    <property type="project" value="UniProtKB-SubCell"/>
</dbReference>
<keyword evidence="3 4" id="KW-0012">Acyltransferase</keyword>
<dbReference type="GO" id="GO:0008914">
    <property type="term" value="F:leucyl-tRNA--protein transferase activity"/>
    <property type="evidence" value="ECO:0007669"/>
    <property type="project" value="UniProtKB-UniRule"/>
</dbReference>
<dbReference type="RefSeq" id="WP_155139159.1">
    <property type="nucleotide sequence ID" value="NZ_BMGZ01000001.1"/>
</dbReference>
<dbReference type="InterPro" id="IPR004616">
    <property type="entry name" value="Leu/Phe-tRNA_Trfase"/>
</dbReference>
<dbReference type="InterPro" id="IPR042203">
    <property type="entry name" value="Leu/Phe-tRNA_Trfase_C"/>
</dbReference>
<sequence length="223" mass="24746">MQSDSVRGSALSTEDLLKAYTLGYFPMSEAHDDPDVFWVLPEYRGVLRIGEFHIPKSLKKAVRQDRVEIRVDTAFRETMIGCAAPATGREETWINERILETYCALHRQGHAHSVEAWLDGELVGGLYGVSINGAFFGESMFSRVTDASKIALVHLVGRLTAGGYTLLDTQFYTPHLGQFGISEVPKARYQKLLDEALSTRGNFFALPRQIAGSTILQSTTQTS</sequence>
<comment type="similarity">
    <text evidence="4">Belongs to the L/F-transferase family.</text>
</comment>
<gene>
    <name evidence="4 5" type="primary">aat</name>
    <name evidence="6" type="ORF">FF098_008130</name>
    <name evidence="5" type="ORF">GCM10011355_16360</name>
</gene>
<keyword evidence="2 4" id="KW-0808">Transferase</keyword>
<comment type="subcellular location">
    <subcellularLocation>
        <location evidence="4">Cytoplasm</location>
    </subcellularLocation>
</comment>
<name>A0A8J3A1U4_9PROT</name>
<accession>A0A8J3A1U4</accession>
<evidence type="ECO:0000313" key="8">
    <source>
        <dbReference type="Proteomes" id="UP000818603"/>
    </source>
</evidence>
<evidence type="ECO:0000256" key="2">
    <source>
        <dbReference type="ARBA" id="ARBA00022679"/>
    </source>
</evidence>
<dbReference type="PANTHER" id="PTHR30098">
    <property type="entry name" value="LEUCYL/PHENYLALANYL-TRNA--PROTEIN TRANSFERASE"/>
    <property type="match status" value="1"/>
</dbReference>
<comment type="catalytic activity">
    <reaction evidence="4">
        <text>N-terminal L-arginyl-[protein] + L-leucyl-tRNA(Leu) = N-terminal L-leucyl-L-arginyl-[protein] + tRNA(Leu) + H(+)</text>
        <dbReference type="Rhea" id="RHEA:50416"/>
        <dbReference type="Rhea" id="RHEA-COMP:9613"/>
        <dbReference type="Rhea" id="RHEA-COMP:9622"/>
        <dbReference type="Rhea" id="RHEA-COMP:12672"/>
        <dbReference type="Rhea" id="RHEA-COMP:12673"/>
        <dbReference type="ChEBI" id="CHEBI:15378"/>
        <dbReference type="ChEBI" id="CHEBI:64719"/>
        <dbReference type="ChEBI" id="CHEBI:78442"/>
        <dbReference type="ChEBI" id="CHEBI:78494"/>
        <dbReference type="ChEBI" id="CHEBI:133044"/>
        <dbReference type="EC" id="2.3.2.6"/>
    </reaction>
</comment>
<dbReference type="Proteomes" id="UP000621856">
    <property type="component" value="Unassembled WGS sequence"/>
</dbReference>
<dbReference type="SUPFAM" id="SSF55729">
    <property type="entry name" value="Acyl-CoA N-acyltransferases (Nat)"/>
    <property type="match status" value="1"/>
</dbReference>
<dbReference type="Proteomes" id="UP000818603">
    <property type="component" value="Unassembled WGS sequence"/>
</dbReference>
<reference evidence="5" key="3">
    <citation type="submission" date="2020-09" db="EMBL/GenBank/DDBJ databases">
        <authorList>
            <person name="Sun Q."/>
            <person name="Zhou Y."/>
        </authorList>
    </citation>
    <scope>NUCLEOTIDE SEQUENCE</scope>
    <source>
        <strain evidence="5">CGMCC 1.14984</strain>
    </source>
</reference>
<dbReference type="Gene3D" id="3.40.630.70">
    <property type="entry name" value="Leucyl/phenylalanyl-tRNA-protein transferase, C-terminal domain"/>
    <property type="match status" value="1"/>
</dbReference>
<keyword evidence="1 4" id="KW-0963">Cytoplasm</keyword>
<dbReference type="PANTHER" id="PTHR30098:SF2">
    <property type="entry name" value="LEUCYL_PHENYLALANYL-TRNA--PROTEIN TRANSFERASE"/>
    <property type="match status" value="1"/>
</dbReference>
<dbReference type="InterPro" id="IPR016181">
    <property type="entry name" value="Acyl_CoA_acyltransferase"/>
</dbReference>
<evidence type="ECO:0000313" key="5">
    <source>
        <dbReference type="EMBL" id="GGH96741.1"/>
    </source>
</evidence>
<dbReference type="NCBIfam" id="TIGR00667">
    <property type="entry name" value="aat"/>
    <property type="match status" value="1"/>
</dbReference>
<comment type="function">
    <text evidence="4">Functions in the N-end rule pathway of protein degradation where it conjugates Leu, Phe and, less efficiently, Met from aminoacyl-tRNAs to the N-termini of proteins containing an N-terminal arginine or lysine.</text>
</comment>